<dbReference type="Proteomes" id="UP001362999">
    <property type="component" value="Unassembled WGS sequence"/>
</dbReference>
<dbReference type="AlphaFoldDB" id="A0AAW0C8U2"/>
<dbReference type="EMBL" id="JAWWNJ010000019">
    <property type="protein sequence ID" value="KAK7035616.1"/>
    <property type="molecule type" value="Genomic_DNA"/>
</dbReference>
<evidence type="ECO:0000313" key="1">
    <source>
        <dbReference type="EMBL" id="KAK7035616.1"/>
    </source>
</evidence>
<organism evidence="1 2">
    <name type="scientific">Favolaschia claudopus</name>
    <dbReference type="NCBI Taxonomy" id="2862362"/>
    <lineage>
        <taxon>Eukaryota</taxon>
        <taxon>Fungi</taxon>
        <taxon>Dikarya</taxon>
        <taxon>Basidiomycota</taxon>
        <taxon>Agaricomycotina</taxon>
        <taxon>Agaricomycetes</taxon>
        <taxon>Agaricomycetidae</taxon>
        <taxon>Agaricales</taxon>
        <taxon>Marasmiineae</taxon>
        <taxon>Mycenaceae</taxon>
        <taxon>Favolaschia</taxon>
    </lineage>
</organism>
<evidence type="ECO:0000313" key="2">
    <source>
        <dbReference type="Proteomes" id="UP001362999"/>
    </source>
</evidence>
<accession>A0AAW0C8U2</accession>
<protein>
    <submittedName>
        <fullName evidence="1">Uncharacterized protein</fullName>
    </submittedName>
</protein>
<sequence length="214" mass="23604">MTAVDHLNNFVQPAPLLHIFYLHQLIEAAVPPSTARLLPNLFHPPPPAFAPASPPPDFGSSSSSHLYSNPRLPRLPPLIVAPVPSPLISTRQRSSNDFFPILQIKQPIRELVYVPRRIVSCNGVHPFRIPGDCLRNSSHPSRDMSPVTPCSSSTTSNPTLFALHCAIFARATSSWLVYPQGRLGTVKRWVDYGNDTRAMRRASGKGRSSQEEEG</sequence>
<name>A0AAW0C8U2_9AGAR</name>
<proteinExistence type="predicted"/>
<gene>
    <name evidence="1" type="ORF">R3P38DRAFT_602020</name>
</gene>
<keyword evidence="2" id="KW-1185">Reference proteome</keyword>
<comment type="caution">
    <text evidence="1">The sequence shown here is derived from an EMBL/GenBank/DDBJ whole genome shotgun (WGS) entry which is preliminary data.</text>
</comment>
<reference evidence="1 2" key="1">
    <citation type="journal article" date="2024" name="J Genomics">
        <title>Draft genome sequencing and assembly of Favolaschia claudopus CIRM-BRFM 2984 isolated from oak limbs.</title>
        <authorList>
            <person name="Navarro D."/>
            <person name="Drula E."/>
            <person name="Chaduli D."/>
            <person name="Cazenave R."/>
            <person name="Ahrendt S."/>
            <person name="Wang J."/>
            <person name="Lipzen A."/>
            <person name="Daum C."/>
            <person name="Barry K."/>
            <person name="Grigoriev I.V."/>
            <person name="Favel A."/>
            <person name="Rosso M.N."/>
            <person name="Martin F."/>
        </authorList>
    </citation>
    <scope>NUCLEOTIDE SEQUENCE [LARGE SCALE GENOMIC DNA]</scope>
    <source>
        <strain evidence="1 2">CIRM-BRFM 2984</strain>
    </source>
</reference>